<dbReference type="VEuPathDB" id="AmoebaDB:NAEGRDRAFT_49869"/>
<name>D2VIQ8_NAEGR</name>
<gene>
    <name evidence="2" type="ORF">NAEGRDRAFT_49869</name>
</gene>
<sequence length="351" mass="39617">MNPAFVSFRTQPKFGQTLIPIEIRCGFSQLVTILNYNPHEPQTVSTCVACVSNSTQEVTNSYKQHSHANYLNTTCYNSIPQFAVQHGKEQCLSKRNETNLYPPSLHYECDKLYQRYLETTQCKSKPPPIDNFIEDSSKNESTKSVDNPFSLELDCEELFAFCNANGHVSNCDVGMSQNETDGEPSFRPFSDTDSNNMFSFSPHTIVQLTTETNDSDAIPSEITTSVGTILTKHSSNRVSNKKKNKRKRPLSAQSLKLNKKVKPSSTLNSSQITWHHVSIDSKMNQQENTFVYENSFNMFETFSPANNPSPITTPSNSANTSQEFSSIIIETPESISKKMKRGRPRKDFQIE</sequence>
<dbReference type="KEGG" id="ngr:NAEGRDRAFT_49869"/>
<feature type="compositionally biased region" description="Basic residues" evidence="1">
    <location>
        <begin position="239"/>
        <end position="249"/>
    </location>
</feature>
<dbReference type="AlphaFoldDB" id="D2VIQ8"/>
<dbReference type="InParanoid" id="D2VIQ8"/>
<dbReference type="Proteomes" id="UP000006671">
    <property type="component" value="Unassembled WGS sequence"/>
</dbReference>
<accession>D2VIQ8</accession>
<evidence type="ECO:0000313" key="2">
    <source>
        <dbReference type="EMBL" id="EFC43318.1"/>
    </source>
</evidence>
<feature type="region of interest" description="Disordered" evidence="1">
    <location>
        <begin position="232"/>
        <end position="251"/>
    </location>
</feature>
<organism evidence="3">
    <name type="scientific">Naegleria gruberi</name>
    <name type="common">Amoeba</name>
    <dbReference type="NCBI Taxonomy" id="5762"/>
    <lineage>
        <taxon>Eukaryota</taxon>
        <taxon>Discoba</taxon>
        <taxon>Heterolobosea</taxon>
        <taxon>Tetramitia</taxon>
        <taxon>Eutetramitia</taxon>
        <taxon>Vahlkampfiidae</taxon>
        <taxon>Naegleria</taxon>
    </lineage>
</organism>
<feature type="region of interest" description="Disordered" evidence="1">
    <location>
        <begin position="332"/>
        <end position="351"/>
    </location>
</feature>
<proteinExistence type="predicted"/>
<keyword evidence="3" id="KW-1185">Reference proteome</keyword>
<protein>
    <submittedName>
        <fullName evidence="2">Predicted protein</fullName>
    </submittedName>
</protein>
<evidence type="ECO:0000313" key="3">
    <source>
        <dbReference type="Proteomes" id="UP000006671"/>
    </source>
</evidence>
<reference evidence="2 3" key="1">
    <citation type="journal article" date="2010" name="Cell">
        <title>The genome of Naegleria gruberi illuminates early eukaryotic versatility.</title>
        <authorList>
            <person name="Fritz-Laylin L.K."/>
            <person name="Prochnik S.E."/>
            <person name="Ginger M.L."/>
            <person name="Dacks J.B."/>
            <person name="Carpenter M.L."/>
            <person name="Field M.C."/>
            <person name="Kuo A."/>
            <person name="Paredez A."/>
            <person name="Chapman J."/>
            <person name="Pham J."/>
            <person name="Shu S."/>
            <person name="Neupane R."/>
            <person name="Cipriano M."/>
            <person name="Mancuso J."/>
            <person name="Tu H."/>
            <person name="Salamov A."/>
            <person name="Lindquist E."/>
            <person name="Shapiro H."/>
            <person name="Lucas S."/>
            <person name="Grigoriev I.V."/>
            <person name="Cande W.Z."/>
            <person name="Fulton C."/>
            <person name="Rokhsar D.S."/>
            <person name="Dawson S.C."/>
        </authorList>
    </citation>
    <scope>NUCLEOTIDE SEQUENCE [LARGE SCALE GENOMIC DNA]</scope>
    <source>
        <strain evidence="2 3">NEG-M</strain>
    </source>
</reference>
<dbReference type="GeneID" id="8852181"/>
<dbReference type="RefSeq" id="XP_002676062.1">
    <property type="nucleotide sequence ID" value="XM_002676016.1"/>
</dbReference>
<evidence type="ECO:0000256" key="1">
    <source>
        <dbReference type="SAM" id="MobiDB-lite"/>
    </source>
</evidence>
<dbReference type="EMBL" id="GG738874">
    <property type="protein sequence ID" value="EFC43318.1"/>
    <property type="molecule type" value="Genomic_DNA"/>
</dbReference>